<gene>
    <name evidence="1" type="ORF">CGXH109_LOCUS143900</name>
</gene>
<reference evidence="1" key="1">
    <citation type="submission" date="2022-08" db="EMBL/GenBank/DDBJ databases">
        <authorList>
            <person name="Giroux E."/>
            <person name="Giroux E."/>
        </authorList>
    </citation>
    <scope>NUCLEOTIDE SEQUENCE</scope>
    <source>
        <strain evidence="1">H1091258</strain>
    </source>
</reference>
<keyword evidence="2" id="KW-1185">Reference proteome</keyword>
<accession>A0A9W4WN74</accession>
<organism evidence="1 2">
    <name type="scientific">Colletotrichum noveboracense</name>
    <dbReference type="NCBI Taxonomy" id="2664923"/>
    <lineage>
        <taxon>Eukaryota</taxon>
        <taxon>Fungi</taxon>
        <taxon>Dikarya</taxon>
        <taxon>Ascomycota</taxon>
        <taxon>Pezizomycotina</taxon>
        <taxon>Sordariomycetes</taxon>
        <taxon>Hypocreomycetidae</taxon>
        <taxon>Glomerellales</taxon>
        <taxon>Glomerellaceae</taxon>
        <taxon>Colletotrichum</taxon>
        <taxon>Colletotrichum gloeosporioides species complex</taxon>
    </lineage>
</organism>
<dbReference type="AlphaFoldDB" id="A0A9W4WN74"/>
<evidence type="ECO:0000313" key="1">
    <source>
        <dbReference type="EMBL" id="CAI0654975.1"/>
    </source>
</evidence>
<name>A0A9W4WN74_9PEZI</name>
<evidence type="ECO:0000313" key="2">
    <source>
        <dbReference type="Proteomes" id="UP001152533"/>
    </source>
</evidence>
<proteinExistence type="predicted"/>
<protein>
    <submittedName>
        <fullName evidence="1">Uncharacterized protein</fullName>
    </submittedName>
</protein>
<comment type="caution">
    <text evidence="1">The sequence shown here is derived from an EMBL/GenBank/DDBJ whole genome shotgun (WGS) entry which is preliminary data.</text>
</comment>
<dbReference type="Proteomes" id="UP001152533">
    <property type="component" value="Unassembled WGS sequence"/>
</dbReference>
<sequence>MTSQFTIHVKNEWKRCRFLLSTVPRQGQPAVDLIDQAFQSSPPIEAQADGSSTATFKIDSTIYAVIGTTSNDKAFNTSTPTYREVELGPGGSVVGIKMQDGAVVWDDSTKDKVTEEKGAFTFMADGSIRNDGKDRIFIGFGLVDPDSEQAGCATPDTNPVPNTKDFVPSSDEIRRGRLGPCEWGWDCER</sequence>
<dbReference type="EMBL" id="CAMGZC010002511">
    <property type="protein sequence ID" value="CAI0654975.1"/>
    <property type="molecule type" value="Genomic_DNA"/>
</dbReference>